<feature type="compositionally biased region" description="Polar residues" evidence="1">
    <location>
        <begin position="306"/>
        <end position="317"/>
    </location>
</feature>
<organism evidence="5 6">
    <name type="scientific">Ilex paraguariensis</name>
    <name type="common">yerba mate</name>
    <dbReference type="NCBI Taxonomy" id="185542"/>
    <lineage>
        <taxon>Eukaryota</taxon>
        <taxon>Viridiplantae</taxon>
        <taxon>Streptophyta</taxon>
        <taxon>Embryophyta</taxon>
        <taxon>Tracheophyta</taxon>
        <taxon>Spermatophyta</taxon>
        <taxon>Magnoliopsida</taxon>
        <taxon>eudicotyledons</taxon>
        <taxon>Gunneridae</taxon>
        <taxon>Pentapetalae</taxon>
        <taxon>asterids</taxon>
        <taxon>campanulids</taxon>
        <taxon>Aquifoliales</taxon>
        <taxon>Aquifoliaceae</taxon>
        <taxon>Ilex</taxon>
    </lineage>
</organism>
<feature type="compositionally biased region" description="Low complexity" evidence="1">
    <location>
        <begin position="136"/>
        <end position="153"/>
    </location>
</feature>
<keyword evidence="2" id="KW-0732">Signal</keyword>
<evidence type="ECO:0000259" key="4">
    <source>
        <dbReference type="Pfam" id="PF04783"/>
    </source>
</evidence>
<protein>
    <recommendedName>
        <fullName evidence="7">DUF632 domain-containing protein</fullName>
    </recommendedName>
</protein>
<feature type="chain" id="PRO_5044788078" description="DUF632 domain-containing protein" evidence="2">
    <location>
        <begin position="18"/>
        <end position="978"/>
    </location>
</feature>
<feature type="region of interest" description="Disordered" evidence="1">
    <location>
        <begin position="362"/>
        <end position="487"/>
    </location>
</feature>
<feature type="compositionally biased region" description="Polar residues" evidence="1">
    <location>
        <begin position="894"/>
        <end position="903"/>
    </location>
</feature>
<dbReference type="AlphaFoldDB" id="A0ABC8RD81"/>
<dbReference type="InterPro" id="IPR006868">
    <property type="entry name" value="DUF630"/>
</dbReference>
<dbReference type="PANTHER" id="PTHR21450">
    <property type="entry name" value="PROTEIN ALTERED PHOSPHATE STARVATION RESPONSE 1"/>
    <property type="match status" value="1"/>
</dbReference>
<accession>A0ABC8RD81</accession>
<name>A0ABC8RD81_9AQUA</name>
<gene>
    <name evidence="5" type="ORF">ILEXP_LOCUS10620</name>
</gene>
<feature type="region of interest" description="Disordered" evidence="1">
    <location>
        <begin position="884"/>
        <end position="903"/>
    </location>
</feature>
<evidence type="ECO:0000259" key="3">
    <source>
        <dbReference type="Pfam" id="PF04782"/>
    </source>
</evidence>
<dbReference type="EMBL" id="CAUOFW020001265">
    <property type="protein sequence ID" value="CAK9142926.1"/>
    <property type="molecule type" value="Genomic_DNA"/>
</dbReference>
<feature type="signal peptide" evidence="2">
    <location>
        <begin position="1"/>
        <end position="17"/>
    </location>
</feature>
<dbReference type="PANTHER" id="PTHR21450:SF2">
    <property type="entry name" value="FAMILY PROTEIN, PUTATIVE (DUF630 AND DUF632)-RELATED"/>
    <property type="match status" value="1"/>
</dbReference>
<dbReference type="Proteomes" id="UP001642360">
    <property type="component" value="Unassembled WGS sequence"/>
</dbReference>
<feature type="compositionally biased region" description="Acidic residues" evidence="1">
    <location>
        <begin position="378"/>
        <end position="388"/>
    </location>
</feature>
<feature type="region of interest" description="Disordered" evidence="1">
    <location>
        <begin position="107"/>
        <end position="166"/>
    </location>
</feature>
<feature type="compositionally biased region" description="Polar residues" evidence="1">
    <location>
        <begin position="463"/>
        <end position="472"/>
    </location>
</feature>
<dbReference type="InterPro" id="IPR006867">
    <property type="entry name" value="DUF632"/>
</dbReference>
<dbReference type="Pfam" id="PF04783">
    <property type="entry name" value="DUF630"/>
    <property type="match status" value="1"/>
</dbReference>
<keyword evidence="6" id="KW-1185">Reference proteome</keyword>
<feature type="domain" description="DUF630" evidence="4">
    <location>
        <begin position="37"/>
        <end position="95"/>
    </location>
</feature>
<feature type="region of interest" description="Disordered" evidence="1">
    <location>
        <begin position="304"/>
        <end position="334"/>
    </location>
</feature>
<evidence type="ECO:0000256" key="1">
    <source>
        <dbReference type="SAM" id="MobiDB-lite"/>
    </source>
</evidence>
<feature type="region of interest" description="Disordered" evidence="1">
    <location>
        <begin position="179"/>
        <end position="229"/>
    </location>
</feature>
<feature type="compositionally biased region" description="Polar residues" evidence="1">
    <location>
        <begin position="404"/>
        <end position="416"/>
    </location>
</feature>
<proteinExistence type="predicted"/>
<evidence type="ECO:0008006" key="7">
    <source>
        <dbReference type="Google" id="ProtNLM"/>
    </source>
</evidence>
<reference evidence="5 6" key="1">
    <citation type="submission" date="2024-02" db="EMBL/GenBank/DDBJ databases">
        <authorList>
            <person name="Vignale AGUSTIN F."/>
            <person name="Sosa J E."/>
            <person name="Modenutti C."/>
        </authorList>
    </citation>
    <scope>NUCLEOTIDE SEQUENCE [LARGE SCALE GENOMIC DNA]</scope>
</reference>
<evidence type="ECO:0000313" key="6">
    <source>
        <dbReference type="Proteomes" id="UP001642360"/>
    </source>
</evidence>
<feature type="compositionally biased region" description="Pro residues" evidence="1">
    <location>
        <begin position="318"/>
        <end position="330"/>
    </location>
</feature>
<evidence type="ECO:0000256" key="2">
    <source>
        <dbReference type="SAM" id="SignalP"/>
    </source>
</evidence>
<dbReference type="Pfam" id="PF04782">
    <property type="entry name" value="DUF632"/>
    <property type="match status" value="1"/>
</dbReference>
<comment type="caution">
    <text evidence="5">The sequence shown here is derived from an EMBL/GenBank/DDBJ whole genome shotgun (WGS) entry which is preliminary data.</text>
</comment>
<sequence length="978" mass="109775">MIEVFLLYFNELGFGLGLFLDWVVETDMGCGGSKVDMGCGGSKVDGLPLVIRCRERKELLRAAGDHRYALASAHVSYFRSLKDIGDALRKFVDEELVIASPLDSPVLSLPSDEGKSKKKKNIDTRYSNRSGRSKKSSSSDTSMSHSGSISHVHSVQEDDDDDHAAEDSHLNLSSDLETSGHIHMHDSDGEDEGPNLSPLPHTDWGPYGMNQPPQTAWGPYEGMNQPPQTDWDPYRYGMNQESQNWGPYGGNSTSYAHYMKSSAPAARTVIHEAEPQRSAAETSYVYSSSYPEYSYGNGGFFGFPMSSPSGEPSKNRQPSPPRGPPPPPSPKVSSWDFLNPFDVFDNGYPGYFSQKAYGYGSVVSSPDSNEVREREGIPDLEEETENEVYENTYKGKKVKEDVKISSSEGSGAVPSQKSERISRPPPSKSSQGNLREVPSHSSEDSSWEVPSAHNLGTSRAAPPQNSEGTGSVNVKEEKSSPDIVSTNTEDRYARKKGVSFDIEDAWTHDVESLKLSSLTTISAHGTRDLQEVVREIKDEFEIASSYGKEVALMLEVGKLPYQPRFTKEIFSRILYFITPSLSSSHPPSRQSARLASKAMKLAKSYYEETGKDIFVKPINLSSTLEKLYAWEKKLYKEVKDEERLRVIYEKQCKKLKDLDDRGAESSKIDATRASIRKLLTKLGICIKAIDAISSRIHKLRDEELQPQITELIQGLTRMWESMLKCHQKQFQAIMDSKTRTLRANIGSRKDSSLRATVELEMELHRWCHCLNDWIHTQKSYIVSLNGWLLQCLDYEPEETPDGIVPFSPGRIGAPPVFIICYDWKQAMETFSEAGVADAMRNFASNLRRLWERQDEEQRQKLKAEYISKDFEKRLRTLRMERGRMERHQDAMSEKSGSIVPSESEVSAKDDLKVDLDSIKGRLAEERARHKDAMKLVHDAASSSVQGGLIPIFKALEDFTSEALKAHEQVRIQKNGRVS</sequence>
<feature type="domain" description="DUF632" evidence="3">
    <location>
        <begin position="529"/>
        <end position="847"/>
    </location>
</feature>
<evidence type="ECO:0000313" key="5">
    <source>
        <dbReference type="EMBL" id="CAK9142926.1"/>
    </source>
</evidence>